<comment type="caution">
    <text evidence="2">The sequence shown here is derived from an EMBL/GenBank/DDBJ whole genome shotgun (WGS) entry which is preliminary data.</text>
</comment>
<dbReference type="AlphaFoldDB" id="A0A553R5T5"/>
<evidence type="ECO:0000313" key="3">
    <source>
        <dbReference type="Proteomes" id="UP000316079"/>
    </source>
</evidence>
<dbReference type="Proteomes" id="UP000316079">
    <property type="component" value="Unassembled WGS sequence"/>
</dbReference>
<reference evidence="2 3" key="1">
    <citation type="journal article" date="2019" name="Sci. Data">
        <title>Hybrid genome assembly and annotation of Danionella translucida.</title>
        <authorList>
            <person name="Kadobianskyi M."/>
            <person name="Schulze L."/>
            <person name="Schuelke M."/>
            <person name="Judkewitz B."/>
        </authorList>
    </citation>
    <scope>NUCLEOTIDE SEQUENCE [LARGE SCALE GENOMIC DNA]</scope>
    <source>
        <strain evidence="2 3">Bolton</strain>
    </source>
</reference>
<sequence length="98" mass="11071">GFIISVTPSALIVFKPERGRDNGRQEEQPGGQKCSPNKKICVMFALWRGIIYDLEMMNRADAGGWTRARTTVNRVSIKNWFHYLNTAINVITGIELMA</sequence>
<protein>
    <submittedName>
        <fullName evidence="2">Uncharacterized protein</fullName>
    </submittedName>
</protein>
<evidence type="ECO:0000313" key="2">
    <source>
        <dbReference type="EMBL" id="TRY97542.1"/>
    </source>
</evidence>
<name>A0A553R5T5_9TELE</name>
<organism evidence="2 3">
    <name type="scientific">Danionella cerebrum</name>
    <dbReference type="NCBI Taxonomy" id="2873325"/>
    <lineage>
        <taxon>Eukaryota</taxon>
        <taxon>Metazoa</taxon>
        <taxon>Chordata</taxon>
        <taxon>Craniata</taxon>
        <taxon>Vertebrata</taxon>
        <taxon>Euteleostomi</taxon>
        <taxon>Actinopterygii</taxon>
        <taxon>Neopterygii</taxon>
        <taxon>Teleostei</taxon>
        <taxon>Ostariophysi</taxon>
        <taxon>Cypriniformes</taxon>
        <taxon>Danionidae</taxon>
        <taxon>Danioninae</taxon>
        <taxon>Danionella</taxon>
    </lineage>
</organism>
<evidence type="ECO:0000256" key="1">
    <source>
        <dbReference type="SAM" id="MobiDB-lite"/>
    </source>
</evidence>
<proteinExistence type="predicted"/>
<feature type="compositionally biased region" description="Basic and acidic residues" evidence="1">
    <location>
        <begin position="17"/>
        <end position="27"/>
    </location>
</feature>
<feature type="region of interest" description="Disordered" evidence="1">
    <location>
        <begin position="17"/>
        <end position="36"/>
    </location>
</feature>
<dbReference type="EMBL" id="SRMA01025221">
    <property type="protein sequence ID" value="TRY97542.1"/>
    <property type="molecule type" value="Genomic_DNA"/>
</dbReference>
<accession>A0A553R5T5</accession>
<keyword evidence="3" id="KW-1185">Reference proteome</keyword>
<gene>
    <name evidence="2" type="ORF">DNTS_000345</name>
</gene>
<feature type="non-terminal residue" evidence="2">
    <location>
        <position position="1"/>
    </location>
</feature>